<dbReference type="InterPro" id="IPR012337">
    <property type="entry name" value="RNaseH-like_sf"/>
</dbReference>
<gene>
    <name evidence="1" type="ORF">OXX778_LOCUS1079</name>
</gene>
<organism evidence="1 2">
    <name type="scientific">Brachionus calyciflorus</name>
    <dbReference type="NCBI Taxonomy" id="104777"/>
    <lineage>
        <taxon>Eukaryota</taxon>
        <taxon>Metazoa</taxon>
        <taxon>Spiralia</taxon>
        <taxon>Gnathifera</taxon>
        <taxon>Rotifera</taxon>
        <taxon>Eurotatoria</taxon>
        <taxon>Monogononta</taxon>
        <taxon>Pseudotrocha</taxon>
        <taxon>Ploima</taxon>
        <taxon>Brachionidae</taxon>
        <taxon>Brachionus</taxon>
    </lineage>
</organism>
<reference evidence="1" key="1">
    <citation type="submission" date="2021-02" db="EMBL/GenBank/DDBJ databases">
        <authorList>
            <person name="Nowell W R."/>
        </authorList>
    </citation>
    <scope>NUCLEOTIDE SEQUENCE</scope>
    <source>
        <strain evidence="1">Ploen Becks lab</strain>
    </source>
</reference>
<comment type="caution">
    <text evidence="1">The sequence shown here is derived from an EMBL/GenBank/DDBJ whole genome shotgun (WGS) entry which is preliminary data.</text>
</comment>
<protein>
    <submittedName>
        <fullName evidence="1">Uncharacterized protein</fullName>
    </submittedName>
</protein>
<proteinExistence type="predicted"/>
<name>A0A813M5Y9_9BILA</name>
<dbReference type="EMBL" id="CAJNOC010000063">
    <property type="protein sequence ID" value="CAF0711265.1"/>
    <property type="molecule type" value="Genomic_DNA"/>
</dbReference>
<evidence type="ECO:0000313" key="2">
    <source>
        <dbReference type="Proteomes" id="UP000663879"/>
    </source>
</evidence>
<dbReference type="SUPFAM" id="SSF53098">
    <property type="entry name" value="Ribonuclease H-like"/>
    <property type="match status" value="1"/>
</dbReference>
<dbReference type="AlphaFoldDB" id="A0A813M5Y9"/>
<keyword evidence="2" id="KW-1185">Reference proteome</keyword>
<dbReference type="OrthoDB" id="1607513at2759"/>
<dbReference type="Proteomes" id="UP000663879">
    <property type="component" value="Unassembled WGS sequence"/>
</dbReference>
<sequence length="111" mass="12771">MLEEHQKDQGHVLNLIQDVKTRSHSNFAKIKRIHKLHPFIETTEYKHELNAKNICGIETHLKPFLLEKDEPSKLGDLIFVLSPFNPISSNLSGETYVTSSMIIPGFKFIEK</sequence>
<evidence type="ECO:0000313" key="1">
    <source>
        <dbReference type="EMBL" id="CAF0711265.1"/>
    </source>
</evidence>
<accession>A0A813M5Y9</accession>